<dbReference type="SMART" id="SM00110">
    <property type="entry name" value="C1Q"/>
    <property type="match status" value="1"/>
</dbReference>
<evidence type="ECO:0000256" key="3">
    <source>
        <dbReference type="ARBA" id="ARBA00022729"/>
    </source>
</evidence>
<feature type="region of interest" description="Disordered" evidence="4">
    <location>
        <begin position="39"/>
        <end position="58"/>
    </location>
</feature>
<dbReference type="GO" id="GO:0005576">
    <property type="term" value="C:extracellular region"/>
    <property type="evidence" value="ECO:0007669"/>
    <property type="project" value="UniProtKB-SubCell"/>
</dbReference>
<name>A0A8W8MEY0_MAGGI</name>
<keyword evidence="2" id="KW-0964">Secreted</keyword>
<dbReference type="PANTHER" id="PTHR22923:SF116">
    <property type="entry name" value="C1Q DOMAIN-CONTAINING PROTEIN"/>
    <property type="match status" value="1"/>
</dbReference>
<evidence type="ECO:0000313" key="6">
    <source>
        <dbReference type="EnsemblMetazoa" id="G32453.2:cds"/>
    </source>
</evidence>
<reference evidence="6" key="1">
    <citation type="submission" date="2022-08" db="UniProtKB">
        <authorList>
            <consortium name="EnsemblMetazoa"/>
        </authorList>
    </citation>
    <scope>IDENTIFICATION</scope>
    <source>
        <strain evidence="6">05x7-T-G4-1.051#20</strain>
    </source>
</reference>
<feature type="compositionally biased region" description="Polar residues" evidence="4">
    <location>
        <begin position="45"/>
        <end position="57"/>
    </location>
</feature>
<organism evidence="6 7">
    <name type="scientific">Magallana gigas</name>
    <name type="common">Pacific oyster</name>
    <name type="synonym">Crassostrea gigas</name>
    <dbReference type="NCBI Taxonomy" id="29159"/>
    <lineage>
        <taxon>Eukaryota</taxon>
        <taxon>Metazoa</taxon>
        <taxon>Spiralia</taxon>
        <taxon>Lophotrochozoa</taxon>
        <taxon>Mollusca</taxon>
        <taxon>Bivalvia</taxon>
        <taxon>Autobranchia</taxon>
        <taxon>Pteriomorphia</taxon>
        <taxon>Ostreida</taxon>
        <taxon>Ostreoidea</taxon>
        <taxon>Ostreidae</taxon>
        <taxon>Magallana</taxon>
    </lineage>
</organism>
<dbReference type="SUPFAM" id="SSF49842">
    <property type="entry name" value="TNF-like"/>
    <property type="match status" value="1"/>
</dbReference>
<evidence type="ECO:0000313" key="7">
    <source>
        <dbReference type="Proteomes" id="UP000005408"/>
    </source>
</evidence>
<dbReference type="AlphaFoldDB" id="A0A8W8MEY0"/>
<comment type="subcellular location">
    <subcellularLocation>
        <location evidence="1">Secreted</location>
    </subcellularLocation>
</comment>
<feature type="domain" description="C1q" evidence="5">
    <location>
        <begin position="87"/>
        <end position="241"/>
    </location>
</feature>
<dbReference type="InterPro" id="IPR001073">
    <property type="entry name" value="C1q_dom"/>
</dbReference>
<dbReference type="Proteomes" id="UP000005408">
    <property type="component" value="Unassembled WGS sequence"/>
</dbReference>
<dbReference type="EnsemblMetazoa" id="G32453.2">
    <property type="protein sequence ID" value="G32453.2:cds"/>
    <property type="gene ID" value="G32453"/>
</dbReference>
<accession>A0A8W8MEY0</accession>
<dbReference type="Pfam" id="PF00386">
    <property type="entry name" value="C1q"/>
    <property type="match status" value="1"/>
</dbReference>
<proteinExistence type="predicted"/>
<protein>
    <recommendedName>
        <fullName evidence="5">C1q domain-containing protein</fullName>
    </recommendedName>
</protein>
<sequence>MEEMLRMIQRQKEVTDKQTNTIEKQSVEIEKLRHRVKTLEKRQNNSRTSNGKVTYESTGHGHVTLSTEKELHNEETQFIRRLLAPEVAHNPVAFYAYISKDFGGVAAHHVFLYDTIITNQGNGYSKHTGAFTAPSTGVYAFCYTAYASGEHVAGETGDYGEVAVQLVHNGAYKGSIYVDTESHYEEEMSTGFAILMLQAGDVVLTMSGFAGIISGHVSGLTCWKCVGEECSGENFEEYSEKIHCEQGESCMKVVFEMVDYPSPLKYESVVRTCSRGPCEPITMETFNGCRGKTRSYRFYGCSIRTCCEKDYCNKTASITMGGFWASLLFPIFVIRIL</sequence>
<dbReference type="Gene3D" id="2.60.120.40">
    <property type="match status" value="1"/>
</dbReference>
<dbReference type="InterPro" id="IPR050822">
    <property type="entry name" value="Cerebellin_Synaptic_Org"/>
</dbReference>
<evidence type="ECO:0000259" key="5">
    <source>
        <dbReference type="PROSITE" id="PS50871"/>
    </source>
</evidence>
<dbReference type="InterPro" id="IPR008983">
    <property type="entry name" value="Tumour_necrosis_fac-like_dom"/>
</dbReference>
<dbReference type="PANTHER" id="PTHR22923">
    <property type="entry name" value="CEREBELLIN-RELATED"/>
    <property type="match status" value="1"/>
</dbReference>
<dbReference type="PROSITE" id="PS50871">
    <property type="entry name" value="C1Q"/>
    <property type="match status" value="1"/>
</dbReference>
<evidence type="ECO:0000256" key="2">
    <source>
        <dbReference type="ARBA" id="ARBA00022525"/>
    </source>
</evidence>
<keyword evidence="3" id="KW-0732">Signal</keyword>
<keyword evidence="7" id="KW-1185">Reference proteome</keyword>
<evidence type="ECO:0000256" key="1">
    <source>
        <dbReference type="ARBA" id="ARBA00004613"/>
    </source>
</evidence>
<evidence type="ECO:0000256" key="4">
    <source>
        <dbReference type="SAM" id="MobiDB-lite"/>
    </source>
</evidence>